<dbReference type="InterPro" id="IPR029058">
    <property type="entry name" value="AB_hydrolase_fold"/>
</dbReference>
<accession>A0A2P2FJK0</accession>
<evidence type="ECO:0000256" key="1">
    <source>
        <dbReference type="SAM" id="SignalP"/>
    </source>
</evidence>
<reference evidence="2 3" key="1">
    <citation type="journal article" date="2014" name="Genome Announc.">
        <title>Draft Genome Sequence of Amycolatopsis lurida NRRL 2430, Producer of the Glycopeptide Family Antibiotic Ristocetin.</title>
        <authorList>
            <person name="Kwun M.J."/>
            <person name="Hong H.J."/>
        </authorList>
    </citation>
    <scope>NUCLEOTIDE SEQUENCE [LARGE SCALE GENOMIC DNA]</scope>
    <source>
        <strain evidence="2 3">NRRL 2430</strain>
    </source>
</reference>
<dbReference type="AlphaFoldDB" id="A0A2P2FJK0"/>
<comment type="caution">
    <text evidence="2">The sequence shown here is derived from an EMBL/GenBank/DDBJ whole genome shotgun (WGS) entry which is preliminary data.</text>
</comment>
<protein>
    <submittedName>
        <fullName evidence="2">Uncharacterized protein</fullName>
    </submittedName>
</protein>
<gene>
    <name evidence="2" type="ORF">BB31_33770</name>
</gene>
<name>A0A2P2FJK0_AMYLU</name>
<organism evidence="2 3">
    <name type="scientific">Amycolatopsis lurida NRRL 2430</name>
    <dbReference type="NCBI Taxonomy" id="1460371"/>
    <lineage>
        <taxon>Bacteria</taxon>
        <taxon>Bacillati</taxon>
        <taxon>Actinomycetota</taxon>
        <taxon>Actinomycetes</taxon>
        <taxon>Pseudonocardiales</taxon>
        <taxon>Pseudonocardiaceae</taxon>
        <taxon>Amycolatopsis</taxon>
    </lineage>
</organism>
<keyword evidence="1" id="KW-0732">Signal</keyword>
<feature type="chain" id="PRO_5039238414" evidence="1">
    <location>
        <begin position="25"/>
        <end position="98"/>
    </location>
</feature>
<dbReference type="Gene3D" id="3.40.50.1820">
    <property type="entry name" value="alpha/beta hydrolase"/>
    <property type="match status" value="1"/>
</dbReference>
<dbReference type="RefSeq" id="WP_034320150.1">
    <property type="nucleotide sequence ID" value="NZ_JFBM01000038.1"/>
</dbReference>
<evidence type="ECO:0000313" key="2">
    <source>
        <dbReference type="EMBL" id="KFU76907.1"/>
    </source>
</evidence>
<keyword evidence="3" id="KW-1185">Reference proteome</keyword>
<proteinExistence type="predicted"/>
<sequence>MRRTKIWRRLVVLVATVAGATALASGSVAQAGLLSPAPSDDPFYAVPSGLDGVANGTVLASRQVTTAVLGVRASSVPRWTETFSAPALLCRSSRSGRG</sequence>
<evidence type="ECO:0000313" key="3">
    <source>
        <dbReference type="Proteomes" id="UP000256220"/>
    </source>
</evidence>
<feature type="signal peptide" evidence="1">
    <location>
        <begin position="1"/>
        <end position="24"/>
    </location>
</feature>
<dbReference type="EMBL" id="JFBM01000038">
    <property type="protein sequence ID" value="KFU76907.1"/>
    <property type="molecule type" value="Genomic_DNA"/>
</dbReference>
<dbReference type="Proteomes" id="UP000256220">
    <property type="component" value="Unassembled WGS sequence"/>
</dbReference>